<proteinExistence type="predicted"/>
<dbReference type="EMBL" id="HBGO01020919">
    <property type="protein sequence ID" value="CAD9343243.1"/>
    <property type="molecule type" value="Transcribed_RNA"/>
</dbReference>
<evidence type="ECO:0000313" key="1">
    <source>
        <dbReference type="EMBL" id="CAD9343243.1"/>
    </source>
</evidence>
<name>A0A7S2EL07_TRICV</name>
<protein>
    <submittedName>
        <fullName evidence="1">Uncharacterized protein</fullName>
    </submittedName>
</protein>
<dbReference type="AlphaFoldDB" id="A0A7S2EL07"/>
<sequence>MIWAHLCHDRRSTASSSNLQRPLHHLIRNCMRRCGLIIVHICCAGTVKDERSTLVEGLFCFWRDVGSILPLAEDFKQLLGAVTPKKSVPKCKRCRRAEEGCLQTPVQVKVIIQSIFWIRKHEVLPLFNA</sequence>
<organism evidence="1">
    <name type="scientific">Trieres chinensis</name>
    <name type="common">Marine centric diatom</name>
    <name type="synonym">Odontella sinensis</name>
    <dbReference type="NCBI Taxonomy" id="1514140"/>
    <lineage>
        <taxon>Eukaryota</taxon>
        <taxon>Sar</taxon>
        <taxon>Stramenopiles</taxon>
        <taxon>Ochrophyta</taxon>
        <taxon>Bacillariophyta</taxon>
        <taxon>Mediophyceae</taxon>
        <taxon>Biddulphiophycidae</taxon>
        <taxon>Eupodiscales</taxon>
        <taxon>Parodontellaceae</taxon>
        <taxon>Trieres</taxon>
    </lineage>
</organism>
<reference evidence="1" key="1">
    <citation type="submission" date="2021-01" db="EMBL/GenBank/DDBJ databases">
        <authorList>
            <person name="Corre E."/>
            <person name="Pelletier E."/>
            <person name="Niang G."/>
            <person name="Scheremetjew M."/>
            <person name="Finn R."/>
            <person name="Kale V."/>
            <person name="Holt S."/>
            <person name="Cochrane G."/>
            <person name="Meng A."/>
            <person name="Brown T."/>
            <person name="Cohen L."/>
        </authorList>
    </citation>
    <scope>NUCLEOTIDE SEQUENCE</scope>
    <source>
        <strain evidence="1">Grunow 1884</strain>
    </source>
</reference>
<gene>
    <name evidence="1" type="ORF">OSIN01602_LOCUS12005</name>
</gene>
<accession>A0A7S2EL07</accession>